<dbReference type="PRINTS" id="PR01010">
    <property type="entry name" value="FLGPRINGFLGI"/>
</dbReference>
<comment type="function">
    <text evidence="1 5">Assembles around the rod to form the L-ring and probably protects the motor/basal body from shearing forces during rotation.</text>
</comment>
<dbReference type="GO" id="GO:0005198">
    <property type="term" value="F:structural molecule activity"/>
    <property type="evidence" value="ECO:0007669"/>
    <property type="project" value="InterPro"/>
</dbReference>
<evidence type="ECO:0000313" key="6">
    <source>
        <dbReference type="EMBL" id="AGW12428.1"/>
    </source>
</evidence>
<dbReference type="STRING" id="1121448.DGI_0519"/>
<reference evidence="7" key="2">
    <citation type="submission" date="2013-07" db="EMBL/GenBank/DDBJ databases">
        <authorList>
            <person name="Morais-Silva F.O."/>
            <person name="Rezende A.M."/>
            <person name="Pimentel C."/>
            <person name="Resende D.M."/>
            <person name="Santos C.I."/>
            <person name="Clemente C."/>
            <person name="de Oliveira L.M."/>
            <person name="da Silva S.M."/>
            <person name="Costa D.A."/>
            <person name="Varela-Raposo A."/>
            <person name="Horacio E.C.A."/>
            <person name="Matos M."/>
            <person name="Flores O."/>
            <person name="Ruiz J.C."/>
            <person name="Rodrigues-Pousada C."/>
        </authorList>
    </citation>
    <scope>NUCLEOTIDE SEQUENCE [LARGE SCALE GENOMIC DNA]</scope>
    <source>
        <strain evidence="7">ATCC 19364 / DSM 1382 / NCIMB 9332 / VKM B-1759</strain>
    </source>
</reference>
<evidence type="ECO:0000313" key="7">
    <source>
        <dbReference type="Proteomes" id="UP000016587"/>
    </source>
</evidence>
<organism evidence="6 7">
    <name type="scientific">Megalodesulfovibrio gigas (strain ATCC 19364 / DSM 1382 / NCIMB 9332 / VKM B-1759)</name>
    <name type="common">Desulfovibrio gigas</name>
    <dbReference type="NCBI Taxonomy" id="1121448"/>
    <lineage>
        <taxon>Bacteria</taxon>
        <taxon>Pseudomonadati</taxon>
        <taxon>Thermodesulfobacteriota</taxon>
        <taxon>Desulfovibrionia</taxon>
        <taxon>Desulfovibrionales</taxon>
        <taxon>Desulfovibrionaceae</taxon>
        <taxon>Megalodesulfovibrio</taxon>
    </lineage>
</organism>
<dbReference type="EMBL" id="CP006585">
    <property type="protein sequence ID" value="AGW12428.1"/>
    <property type="molecule type" value="Genomic_DNA"/>
</dbReference>
<comment type="subunit">
    <text evidence="5">The basal body constitutes a major portion of the flagellar organelle and consists of four rings (L,P,S, and M) mounted on a central rod.</text>
</comment>
<keyword evidence="3" id="KW-0732">Signal</keyword>
<dbReference type="NCBIfam" id="NF003676">
    <property type="entry name" value="PRK05303.1"/>
    <property type="match status" value="1"/>
</dbReference>
<evidence type="ECO:0000256" key="3">
    <source>
        <dbReference type="ARBA" id="ARBA00022729"/>
    </source>
</evidence>
<dbReference type="InterPro" id="IPR001782">
    <property type="entry name" value="Flag_FlgI"/>
</dbReference>
<dbReference type="RefSeq" id="WP_021759070.1">
    <property type="nucleotide sequence ID" value="NC_022444.1"/>
</dbReference>
<dbReference type="PANTHER" id="PTHR30381">
    <property type="entry name" value="FLAGELLAR P-RING PERIPLASMIC PROTEIN FLGI"/>
    <property type="match status" value="1"/>
</dbReference>
<evidence type="ECO:0000256" key="4">
    <source>
        <dbReference type="ARBA" id="ARBA00023143"/>
    </source>
</evidence>
<evidence type="ECO:0000256" key="5">
    <source>
        <dbReference type="HAMAP-Rule" id="MF_00416"/>
    </source>
</evidence>
<dbReference type="Proteomes" id="UP000016587">
    <property type="component" value="Chromosome"/>
</dbReference>
<dbReference type="GO" id="GO:0071973">
    <property type="term" value="P:bacterial-type flagellum-dependent cell motility"/>
    <property type="evidence" value="ECO:0007669"/>
    <property type="project" value="InterPro"/>
</dbReference>
<keyword evidence="6" id="KW-0282">Flagellum</keyword>
<dbReference type="AlphaFoldDB" id="T2G813"/>
<dbReference type="OrthoDB" id="9786431at2"/>
<keyword evidence="6" id="KW-0969">Cilium</keyword>
<dbReference type="GO" id="GO:0030288">
    <property type="term" value="C:outer membrane-bounded periplasmic space"/>
    <property type="evidence" value="ECO:0007669"/>
    <property type="project" value="InterPro"/>
</dbReference>
<keyword evidence="6" id="KW-0966">Cell projection</keyword>
<keyword evidence="4 5" id="KW-0975">Bacterial flagellum</keyword>
<protein>
    <recommendedName>
        <fullName evidence="5">Flagellar P-ring protein</fullName>
    </recommendedName>
    <alternativeName>
        <fullName evidence="5">Basal body P-ring protein</fullName>
    </alternativeName>
</protein>
<dbReference type="eggNOG" id="COG1706">
    <property type="taxonomic scope" value="Bacteria"/>
</dbReference>
<keyword evidence="7" id="KW-1185">Reference proteome</keyword>
<comment type="subcellular location">
    <subcellularLocation>
        <location evidence="2 5">Bacterial flagellum basal body</location>
    </subcellularLocation>
</comment>
<dbReference type="PATRIC" id="fig|1121448.10.peg.514"/>
<name>T2G813_MEGG1</name>
<comment type="similarity">
    <text evidence="5">Belongs to the FlgI family.</text>
</comment>
<dbReference type="PANTHER" id="PTHR30381:SF0">
    <property type="entry name" value="FLAGELLAR P-RING PROTEIN"/>
    <property type="match status" value="1"/>
</dbReference>
<reference evidence="6 7" key="1">
    <citation type="journal article" date="2013" name="J. Bacteriol.">
        <title>Roles of HynAB and Ech, the only two hydrogenases found in the model sulfate reducer Desulfovibrio gigas.</title>
        <authorList>
            <person name="Morais-Silva F.O."/>
            <person name="Santos C.I."/>
            <person name="Rodrigues R."/>
            <person name="Pereira I.A."/>
            <person name="Rodrigues-Pousada C."/>
        </authorList>
    </citation>
    <scope>NUCLEOTIDE SEQUENCE [LARGE SCALE GENOMIC DNA]</scope>
    <source>
        <strain evidence="7">ATCC 19364 / DSM 1382 / NCIMB 9332 / VKM B-1759</strain>
    </source>
</reference>
<dbReference type="KEGG" id="dgg:DGI_0519"/>
<dbReference type="Pfam" id="PF02119">
    <property type="entry name" value="FlgI"/>
    <property type="match status" value="1"/>
</dbReference>
<sequence length="368" mass="38577">MKLSRQFVVLTATFLLLILAVPPAGAVRLKDIATFGGVRHNDLVGYGLVVGLSGTGDTNKSEFTIQSLVNMLEQLGVAVDKKSLKPKNVAAVMVTAKMPVSAKPGTTLDVTVSSLGDSSSLLGGVLLMTPMKGVDGKVYGLAQGSLALGGYSVEGAAASATKNVVTVGRIPNGAMVERAIPFEYNQQEELSIHMNVADFSTTMHAVERINQTMGGEFAHPKDITTIQLTLPPSAQGNLVPLMASLENIEISPDSKAKVVVDEKTGTVVLGRNVRLSRVAVAHGNLQIVVQENANVSQPGPFSGGQTVVTPETNIGVTEENRRLVMLEGATLQEIVDGLNAIGATPRDLISILRTLKSAGALHAELEVI</sequence>
<dbReference type="HOGENOM" id="CLU_045235_1_0_7"/>
<dbReference type="GO" id="GO:0009428">
    <property type="term" value="C:bacterial-type flagellum basal body, distal rod, P ring"/>
    <property type="evidence" value="ECO:0007669"/>
    <property type="project" value="InterPro"/>
</dbReference>
<evidence type="ECO:0000256" key="1">
    <source>
        <dbReference type="ARBA" id="ARBA00002591"/>
    </source>
</evidence>
<proteinExistence type="inferred from homology"/>
<evidence type="ECO:0000256" key="2">
    <source>
        <dbReference type="ARBA" id="ARBA00004117"/>
    </source>
</evidence>
<dbReference type="HAMAP" id="MF_00416">
    <property type="entry name" value="FlgI"/>
    <property type="match status" value="1"/>
</dbReference>
<accession>T2G813</accession>
<gene>
    <name evidence="5" type="primary">flgI</name>
    <name evidence="6" type="ORF">DGI_0519</name>
</gene>